<protein>
    <recommendedName>
        <fullName evidence="2">BZIP domain-containing protein</fullName>
    </recommendedName>
</protein>
<name>S3CUK5_GLAL2</name>
<feature type="compositionally biased region" description="Polar residues" evidence="1">
    <location>
        <begin position="9"/>
        <end position="21"/>
    </location>
</feature>
<feature type="compositionally biased region" description="Low complexity" evidence="1">
    <location>
        <begin position="84"/>
        <end position="113"/>
    </location>
</feature>
<gene>
    <name evidence="3" type="ORF">GLAREA_00450</name>
</gene>
<organism evidence="3 4">
    <name type="scientific">Glarea lozoyensis (strain ATCC 20868 / MF5171)</name>
    <dbReference type="NCBI Taxonomy" id="1116229"/>
    <lineage>
        <taxon>Eukaryota</taxon>
        <taxon>Fungi</taxon>
        <taxon>Dikarya</taxon>
        <taxon>Ascomycota</taxon>
        <taxon>Pezizomycotina</taxon>
        <taxon>Leotiomycetes</taxon>
        <taxon>Helotiales</taxon>
        <taxon>Helotiaceae</taxon>
        <taxon>Glarea</taxon>
    </lineage>
</organism>
<dbReference type="AlphaFoldDB" id="S3CUK5"/>
<proteinExistence type="predicted"/>
<evidence type="ECO:0000256" key="1">
    <source>
        <dbReference type="SAM" id="MobiDB-lite"/>
    </source>
</evidence>
<keyword evidence="4" id="KW-1185">Reference proteome</keyword>
<dbReference type="GO" id="GO:0003700">
    <property type="term" value="F:DNA-binding transcription factor activity"/>
    <property type="evidence" value="ECO:0007669"/>
    <property type="project" value="InterPro"/>
</dbReference>
<dbReference type="HOGENOM" id="CLU_088026_2_0_1"/>
<feature type="region of interest" description="Disordered" evidence="1">
    <location>
        <begin position="41"/>
        <end position="265"/>
    </location>
</feature>
<dbReference type="PROSITE" id="PS00036">
    <property type="entry name" value="BZIP_BASIC"/>
    <property type="match status" value="1"/>
</dbReference>
<dbReference type="RefSeq" id="XP_008083399.1">
    <property type="nucleotide sequence ID" value="XM_008085208.1"/>
</dbReference>
<feature type="compositionally biased region" description="Acidic residues" evidence="1">
    <location>
        <begin position="41"/>
        <end position="50"/>
    </location>
</feature>
<feature type="domain" description="BZIP" evidence="2">
    <location>
        <begin position="131"/>
        <end position="146"/>
    </location>
</feature>
<feature type="region of interest" description="Disordered" evidence="1">
    <location>
        <begin position="1"/>
        <end position="21"/>
    </location>
</feature>
<dbReference type="Proteomes" id="UP000016922">
    <property type="component" value="Unassembled WGS sequence"/>
</dbReference>
<sequence length="265" mass="29632">MNRDISLLHNESTEQLEQESTLHSLELAETTAIVDEDIQLNDIEVDEESTAEQTTPTLEIPRITIDYPNSNPVATEESSDTETEMSSSHRSGHASSSSSSKGKGHSSSSSSSRPKPPKTDDWSDITDPEERRRVQNRIAQRKFRDKAKEAKDREERDAQNRTHAGRAYSVPDPNELGRDNDPNGLPWGGLNMRHIVSKGRSRGSESHRGGGGGSSREEMHHSGGYGSQEPSYEQEQYYERDHTYYEDNDQVYYDYGSGSGSGHSR</sequence>
<dbReference type="eggNOG" id="ENOG502SSMB">
    <property type="taxonomic scope" value="Eukaryota"/>
</dbReference>
<dbReference type="OrthoDB" id="5387389at2759"/>
<feature type="compositionally biased region" description="Basic and acidic residues" evidence="1">
    <location>
        <begin position="146"/>
        <end position="160"/>
    </location>
</feature>
<evidence type="ECO:0000313" key="3">
    <source>
        <dbReference type="EMBL" id="EPE29290.1"/>
    </source>
</evidence>
<dbReference type="EMBL" id="KE145367">
    <property type="protein sequence ID" value="EPE29290.1"/>
    <property type="molecule type" value="Genomic_DNA"/>
</dbReference>
<accession>S3CUK5</accession>
<reference evidence="3 4" key="1">
    <citation type="journal article" date="2013" name="BMC Genomics">
        <title>Genomics-driven discovery of the pneumocandin biosynthetic gene cluster in the fungus Glarea lozoyensis.</title>
        <authorList>
            <person name="Chen L."/>
            <person name="Yue Q."/>
            <person name="Zhang X."/>
            <person name="Xiang M."/>
            <person name="Wang C."/>
            <person name="Li S."/>
            <person name="Che Y."/>
            <person name="Ortiz-Lopez F.J."/>
            <person name="Bills G.F."/>
            <person name="Liu X."/>
            <person name="An Z."/>
        </authorList>
    </citation>
    <scope>NUCLEOTIDE SEQUENCE [LARGE SCALE GENOMIC DNA]</scope>
    <source>
        <strain evidence="4">ATCC 20868 / MF5171</strain>
    </source>
</reference>
<dbReference type="InterPro" id="IPR004827">
    <property type="entry name" value="bZIP"/>
</dbReference>
<dbReference type="PANTHER" id="PTHR39607">
    <property type="entry name" value="XANTHOCILLIN BIOSYNTHESIS CLUSTER TRANSCRIPTION FACTOR XANC-RELATED"/>
    <property type="match status" value="1"/>
</dbReference>
<dbReference type="InterPro" id="IPR052635">
    <property type="entry name" value="Sec_Metab_Biosynth_Reg"/>
</dbReference>
<dbReference type="GeneID" id="19459508"/>
<evidence type="ECO:0000313" key="4">
    <source>
        <dbReference type="Proteomes" id="UP000016922"/>
    </source>
</evidence>
<dbReference type="KEGG" id="glz:GLAREA_00450"/>
<evidence type="ECO:0000259" key="2">
    <source>
        <dbReference type="PROSITE" id="PS00036"/>
    </source>
</evidence>
<dbReference type="PANTHER" id="PTHR39607:SF2">
    <property type="entry name" value="BZIP DOMAIN-CONTAINING PROTEIN"/>
    <property type="match status" value="1"/>
</dbReference>